<dbReference type="Proteomes" id="UP000199424">
    <property type="component" value="Unassembled WGS sequence"/>
</dbReference>
<dbReference type="PROSITE" id="PS51819">
    <property type="entry name" value="VOC"/>
    <property type="match status" value="1"/>
</dbReference>
<accession>A0A1I6HFV2</accession>
<gene>
    <name evidence="2" type="ORF">SAMN04488070_1739</name>
</gene>
<dbReference type="AlphaFoldDB" id="A0A1I6HFV2"/>
<evidence type="ECO:0000313" key="2">
    <source>
        <dbReference type="EMBL" id="SFR53362.1"/>
    </source>
</evidence>
<dbReference type="SUPFAM" id="SSF54593">
    <property type="entry name" value="Glyoxalase/Bleomycin resistance protein/Dihydroxybiphenyl dioxygenase"/>
    <property type="match status" value="1"/>
</dbReference>
<dbReference type="PANTHER" id="PTHR36503">
    <property type="entry name" value="BLR2520 PROTEIN"/>
    <property type="match status" value="1"/>
</dbReference>
<feature type="domain" description="VOC" evidence="1">
    <location>
        <begin position="4"/>
        <end position="133"/>
    </location>
</feature>
<protein>
    <recommendedName>
        <fullName evidence="1">VOC domain-containing protein</fullName>
    </recommendedName>
</protein>
<name>A0A1I6HFV2_9GAMM</name>
<dbReference type="InterPro" id="IPR004360">
    <property type="entry name" value="Glyas_Fos-R_dOase_dom"/>
</dbReference>
<evidence type="ECO:0000259" key="1">
    <source>
        <dbReference type="PROSITE" id="PS51819"/>
    </source>
</evidence>
<organism evidence="2 3">
    <name type="scientific">Pseudidiomarina maritima</name>
    <dbReference type="NCBI Taxonomy" id="519453"/>
    <lineage>
        <taxon>Bacteria</taxon>
        <taxon>Pseudomonadati</taxon>
        <taxon>Pseudomonadota</taxon>
        <taxon>Gammaproteobacteria</taxon>
        <taxon>Alteromonadales</taxon>
        <taxon>Idiomarinaceae</taxon>
        <taxon>Pseudidiomarina</taxon>
    </lineage>
</organism>
<sequence length="136" mass="15054">MKPRISFITLTVDNLEQAVAFYRDGLGWPTEGIIGEQYENGAAAFFKLENNLMFALWPRQSLANDSGLPVGKAEPTHVLLAHNVDSEAAVDAVLYEAKAAGASWVKLAQTTSWGGYAGYFMDPEKHLWEVVYNPYI</sequence>
<dbReference type="RefSeq" id="WP_092857645.1">
    <property type="nucleotide sequence ID" value="NZ_FOYU01000003.1"/>
</dbReference>
<dbReference type="PANTHER" id="PTHR36503:SF1">
    <property type="entry name" value="BLR2520 PROTEIN"/>
    <property type="match status" value="1"/>
</dbReference>
<reference evidence="3" key="1">
    <citation type="submission" date="2016-10" db="EMBL/GenBank/DDBJ databases">
        <authorList>
            <person name="Varghese N."/>
            <person name="Submissions S."/>
        </authorList>
    </citation>
    <scope>NUCLEOTIDE SEQUENCE [LARGE SCALE GENOMIC DNA]</scope>
    <source>
        <strain evidence="3">CGMCC 1.7285</strain>
    </source>
</reference>
<proteinExistence type="predicted"/>
<dbReference type="InterPro" id="IPR029068">
    <property type="entry name" value="Glyas_Bleomycin-R_OHBP_Dase"/>
</dbReference>
<keyword evidence="3" id="KW-1185">Reference proteome</keyword>
<dbReference type="EMBL" id="FOYU01000003">
    <property type="protein sequence ID" value="SFR53362.1"/>
    <property type="molecule type" value="Genomic_DNA"/>
</dbReference>
<dbReference type="Pfam" id="PF00903">
    <property type="entry name" value="Glyoxalase"/>
    <property type="match status" value="1"/>
</dbReference>
<evidence type="ECO:0000313" key="3">
    <source>
        <dbReference type="Proteomes" id="UP000199424"/>
    </source>
</evidence>
<dbReference type="InterPro" id="IPR037523">
    <property type="entry name" value="VOC_core"/>
</dbReference>
<dbReference type="Gene3D" id="3.10.180.10">
    <property type="entry name" value="2,3-Dihydroxybiphenyl 1,2-Dioxygenase, domain 1"/>
    <property type="match status" value="1"/>
</dbReference>